<sequence>MAVDYNDENFDKVWDVLSLEFLPTLRDKLDALVDNREIIVIRKFEQFTNRDVMIKLETIKGKDVTMISYDTMKSSLDDAFWQVYNIGINDLSLLSVMVVYSIQDLQETNKFQIGDVVSYVSEESGKSDTAFITDIYRSLDPNKKGHYLYSLSREDKYAYEENELMGVE</sequence>
<dbReference type="OrthoDB" id="12513at10239"/>
<dbReference type="GeneID" id="11536794"/>
<keyword evidence="2" id="KW-1185">Reference proteome</keyword>
<protein>
    <submittedName>
        <fullName evidence="1">Gp138</fullName>
    </submittedName>
</protein>
<accession>G9B1N9</accession>
<evidence type="ECO:0000313" key="1">
    <source>
        <dbReference type="EMBL" id="ADH03284.1"/>
    </source>
</evidence>
<dbReference type="RefSeq" id="YP_004957153.1">
    <property type="nucleotide sequence ID" value="NC_016563.1"/>
</dbReference>
<name>G9B1N9_9CAUD</name>
<dbReference type="KEGG" id="vg:11536794"/>
<dbReference type="EMBL" id="HM144387">
    <property type="protein sequence ID" value="ADH03284.1"/>
    <property type="molecule type" value="Genomic_DNA"/>
</dbReference>
<dbReference type="Proteomes" id="UP000005445">
    <property type="component" value="Segment"/>
</dbReference>
<evidence type="ECO:0000313" key="2">
    <source>
        <dbReference type="Proteomes" id="UP000005445"/>
    </source>
</evidence>
<organism evidence="1 2">
    <name type="scientific">Bacillus phage W.Ph</name>
    <dbReference type="NCBI Taxonomy" id="764595"/>
    <lineage>
        <taxon>Viruses</taxon>
        <taxon>Duplodnaviria</taxon>
        <taxon>Heunggongvirae</taxon>
        <taxon>Uroviricota</taxon>
        <taxon>Caudoviricetes</taxon>
        <taxon>Herelleviridae</taxon>
        <taxon>Bastillevirinae</taxon>
        <taxon>Wphvirus</taxon>
        <taxon>Wphvirus WPh</taxon>
    </lineage>
</organism>
<reference evidence="1 2" key="1">
    <citation type="submission" date="2013-01" db="EMBL/GenBank/DDBJ databases">
        <title>Large myovirus of Bacillus.</title>
        <authorList>
            <person name="Klumpp J."/>
            <person name="Beyer W."/>
            <person name="Loessner M.J."/>
        </authorList>
    </citation>
    <scope>NUCLEOTIDE SEQUENCE [LARGE SCALE GENOMIC DNA]</scope>
</reference>
<proteinExistence type="predicted"/>